<dbReference type="GO" id="GO:0009253">
    <property type="term" value="P:peptidoglycan catabolic process"/>
    <property type="evidence" value="ECO:0007669"/>
    <property type="project" value="InterPro"/>
</dbReference>
<dbReference type="InterPro" id="IPR036505">
    <property type="entry name" value="Amidase/PGRP_sf"/>
</dbReference>
<organism evidence="1 2">
    <name type="scientific">Phaeobacter italicus</name>
    <dbReference type="NCBI Taxonomy" id="481446"/>
    <lineage>
        <taxon>Bacteria</taxon>
        <taxon>Pseudomonadati</taxon>
        <taxon>Pseudomonadota</taxon>
        <taxon>Alphaproteobacteria</taxon>
        <taxon>Rhodobacterales</taxon>
        <taxon>Roseobacteraceae</taxon>
        <taxon>Phaeobacter</taxon>
    </lineage>
</organism>
<keyword evidence="2" id="KW-1185">Reference proteome</keyword>
<evidence type="ECO:0000313" key="1">
    <source>
        <dbReference type="EMBL" id="CRL09768.1"/>
    </source>
</evidence>
<dbReference type="EMBL" id="CVRL01000006">
    <property type="protein sequence ID" value="CRL09768.1"/>
    <property type="molecule type" value="Genomic_DNA"/>
</dbReference>
<evidence type="ECO:0008006" key="3">
    <source>
        <dbReference type="Google" id="ProtNLM"/>
    </source>
</evidence>
<protein>
    <recommendedName>
        <fullName evidence="3">N-acetylmuramoyl-L-alanine amidase</fullName>
    </recommendedName>
</protein>
<proteinExistence type="predicted"/>
<dbReference type="AlphaFoldDB" id="A0A0H5CZ13"/>
<dbReference type="Gene3D" id="3.40.80.10">
    <property type="entry name" value="Peptidoglycan recognition protein-like"/>
    <property type="match status" value="1"/>
</dbReference>
<reference evidence="2" key="1">
    <citation type="submission" date="2015-05" db="EMBL/GenBank/DDBJ databases">
        <authorList>
            <person name="Rodrigo-Torres Lidia"/>
            <person name="Arahal R.David."/>
        </authorList>
    </citation>
    <scope>NUCLEOTIDE SEQUENCE [LARGE SCALE GENOMIC DNA]</scope>
    <source>
        <strain evidence="2">CECT 7321</strain>
    </source>
</reference>
<dbReference type="GO" id="GO:0008745">
    <property type="term" value="F:N-acetylmuramoyl-L-alanine amidase activity"/>
    <property type="evidence" value="ECO:0007669"/>
    <property type="project" value="InterPro"/>
</dbReference>
<dbReference type="Proteomes" id="UP000043764">
    <property type="component" value="Unassembled WGS sequence"/>
</dbReference>
<gene>
    <name evidence="1" type="ORF">NIT7321_00602</name>
</gene>
<accession>A0A0H5CZ13</accession>
<dbReference type="RefSeq" id="WP_050672544.1">
    <property type="nucleotide sequence ID" value="NZ_CVRL01000006.1"/>
</dbReference>
<sequence>MNFSIRDVQARCAALGHNPGPIDGIMGKRTRMALSVALKAVRGSEVSHLFHHSGLRRVHLHWSGGAVGVNGVERTAYNSLVTHDGARVQGEFPPEAQARYAVGKAASHTLNFNTGAIGHCVDAMAGAVERPFDRGSAPMTPRQLDEFCKWAAEYSDKYWIPINRYGMPTHAEIQPIFGIRQKWKWDITWLPGMSKPGDPLVVGDRIRAMISERLPDVRAAA</sequence>
<name>A0A0H5CZ13_9RHOB</name>
<evidence type="ECO:0000313" key="2">
    <source>
        <dbReference type="Proteomes" id="UP000043764"/>
    </source>
</evidence>